<evidence type="ECO:0000256" key="4">
    <source>
        <dbReference type="ARBA" id="ARBA00022857"/>
    </source>
</evidence>
<protein>
    <submittedName>
        <fullName evidence="7">NAD+ kinase</fullName>
    </submittedName>
</protein>
<dbReference type="Gene3D" id="2.60.200.30">
    <property type="entry name" value="Probable inorganic polyphosphate/atp-NAD kinase, domain 2"/>
    <property type="match status" value="1"/>
</dbReference>
<gene>
    <name evidence="7" type="ORF">EZS28_019561</name>
</gene>
<name>A0A5J4VQV2_9EUKA</name>
<proteinExistence type="inferred from homology"/>
<keyword evidence="4" id="KW-0521">NADP</keyword>
<feature type="compositionally biased region" description="Basic and acidic residues" evidence="6">
    <location>
        <begin position="758"/>
        <end position="767"/>
    </location>
</feature>
<keyword evidence="5" id="KW-0520">NAD</keyword>
<dbReference type="InterPro" id="IPR017437">
    <property type="entry name" value="ATP-NAD_kinase_PpnK-typ_C"/>
</dbReference>
<dbReference type="EMBL" id="SNRW01005520">
    <property type="protein sequence ID" value="KAA6384914.1"/>
    <property type="molecule type" value="Genomic_DNA"/>
</dbReference>
<dbReference type="AlphaFoldDB" id="A0A5J4VQV2"/>
<dbReference type="Pfam" id="PF01513">
    <property type="entry name" value="NAD_kinase"/>
    <property type="match status" value="1"/>
</dbReference>
<reference evidence="7 8" key="1">
    <citation type="submission" date="2019-03" db="EMBL/GenBank/DDBJ databases">
        <title>Single cell metagenomics reveals metabolic interactions within the superorganism composed of flagellate Streblomastix strix and complex community of Bacteroidetes bacteria on its surface.</title>
        <authorList>
            <person name="Treitli S.C."/>
            <person name="Kolisko M."/>
            <person name="Husnik F."/>
            <person name="Keeling P."/>
            <person name="Hampl V."/>
        </authorList>
    </citation>
    <scope>NUCLEOTIDE SEQUENCE [LARGE SCALE GENOMIC DNA]</scope>
    <source>
        <strain evidence="7">ST1C</strain>
    </source>
</reference>
<evidence type="ECO:0000256" key="6">
    <source>
        <dbReference type="SAM" id="MobiDB-lite"/>
    </source>
</evidence>
<keyword evidence="2" id="KW-0808">Transferase</keyword>
<comment type="caution">
    <text evidence="7">The sequence shown here is derived from an EMBL/GenBank/DDBJ whole genome shotgun (WGS) entry which is preliminary data.</text>
</comment>
<evidence type="ECO:0000313" key="7">
    <source>
        <dbReference type="EMBL" id="KAA6384914.1"/>
    </source>
</evidence>
<accession>A0A5J4VQV2</accession>
<feature type="compositionally biased region" description="Polar residues" evidence="6">
    <location>
        <begin position="389"/>
        <end position="398"/>
    </location>
</feature>
<dbReference type="Proteomes" id="UP000324800">
    <property type="component" value="Unassembled WGS sequence"/>
</dbReference>
<dbReference type="PANTHER" id="PTHR20275">
    <property type="entry name" value="NAD KINASE"/>
    <property type="match status" value="1"/>
</dbReference>
<dbReference type="GO" id="GO:0019674">
    <property type="term" value="P:NAD+ metabolic process"/>
    <property type="evidence" value="ECO:0007669"/>
    <property type="project" value="InterPro"/>
</dbReference>
<evidence type="ECO:0000256" key="3">
    <source>
        <dbReference type="ARBA" id="ARBA00022777"/>
    </source>
</evidence>
<organism evidence="7 8">
    <name type="scientific">Streblomastix strix</name>
    <dbReference type="NCBI Taxonomy" id="222440"/>
    <lineage>
        <taxon>Eukaryota</taxon>
        <taxon>Metamonada</taxon>
        <taxon>Preaxostyla</taxon>
        <taxon>Oxymonadida</taxon>
        <taxon>Streblomastigidae</taxon>
        <taxon>Streblomastix</taxon>
    </lineage>
</organism>
<evidence type="ECO:0000256" key="1">
    <source>
        <dbReference type="ARBA" id="ARBA00010995"/>
    </source>
</evidence>
<dbReference type="InterPro" id="IPR002504">
    <property type="entry name" value="NADK"/>
</dbReference>
<dbReference type="GO" id="GO:0003951">
    <property type="term" value="F:NAD+ kinase activity"/>
    <property type="evidence" value="ECO:0007669"/>
    <property type="project" value="InterPro"/>
</dbReference>
<dbReference type="InterPro" id="IPR016064">
    <property type="entry name" value="NAD/diacylglycerol_kinase_sf"/>
</dbReference>
<dbReference type="PANTHER" id="PTHR20275:SF0">
    <property type="entry name" value="NAD KINASE"/>
    <property type="match status" value="1"/>
</dbReference>
<dbReference type="OrthoDB" id="24581at2759"/>
<sequence>MFEEGQSNGGGLCGGKILQVGARDAHKIHARWKKEPENILVYRKPNNPAADRAANEIILYLLNRHYRVFLEIPEYDKFLKHCLGEEIEFTSSPTPTLQHPLINQESNQTEENELKIKHSDVVSTNDSSSEQIEEKQNKMGRLEWIALQDPLNDLKVNFTGMLSDEGKAESLLVPTPNMHLQKHLSESQRSISNSPQVLTNTQLDDINKQQTPQNPYLLQQSSSSTSIQSYRSQALFSLDPFIVACSRQEMRMSDIDCMIVIGGDGTLLRASGLFTASESSAPYSLSSIPPPIVPFHGGTMGFLTPFSLDNPTEVLKMVFENWKTQTFSLQERGRLVCKVIDTNDYEEPKKDIEKDDRGIKTKNKKEEDKSEEQKVINPKENNDDEDDNASTNSQQSSISGEYAEVNSKLLLECHVLNEAVVSGVVSRLETLQLCIDGSYTTLVQACGLIIATSTGSSAFSASAGGSIVHPALAAMLITPVCPHSLSFRPMIIPDGSSLLVRVPPEVKHTPVVSFDGRGMFMLRRGHVIHITRSSSPLMLLCNESPVADWVGALDKCLSFNRRIAQQAELAEISVNNRTGKQKFEQELMKKVQIAKSNYIDQQELEDEEARKKKQSSTDLQTAGNSFKASPHSVSSKGNNVQGFTKVNNRFSLQKSPSFIIAHQIPEKNTDNINSLQTGESTLHQQIRASGGKAKIATPGKEIQRQLRSMLKLHSSKSTYILRDPSLDLQFSIPQTTQPIHSNLHETQKVADKPIQGAEMKDKNAKKK</sequence>
<dbReference type="SUPFAM" id="SSF111331">
    <property type="entry name" value="NAD kinase/diacylglycerol kinase-like"/>
    <property type="match status" value="1"/>
</dbReference>
<feature type="compositionally biased region" description="Polar residues" evidence="6">
    <location>
        <begin position="616"/>
        <end position="640"/>
    </location>
</feature>
<dbReference type="GO" id="GO:0006741">
    <property type="term" value="P:NADP+ biosynthetic process"/>
    <property type="evidence" value="ECO:0007669"/>
    <property type="project" value="InterPro"/>
</dbReference>
<evidence type="ECO:0000256" key="5">
    <source>
        <dbReference type="ARBA" id="ARBA00023027"/>
    </source>
</evidence>
<keyword evidence="3 7" id="KW-0418">Kinase</keyword>
<dbReference type="InterPro" id="IPR017438">
    <property type="entry name" value="ATP-NAD_kinase_N"/>
</dbReference>
<dbReference type="Gene3D" id="3.40.50.10330">
    <property type="entry name" value="Probable inorganic polyphosphate/atp-NAD kinase, domain 1"/>
    <property type="match status" value="2"/>
</dbReference>
<feature type="region of interest" description="Disordered" evidence="6">
    <location>
        <begin position="607"/>
        <end position="640"/>
    </location>
</feature>
<evidence type="ECO:0000256" key="2">
    <source>
        <dbReference type="ARBA" id="ARBA00022679"/>
    </source>
</evidence>
<comment type="similarity">
    <text evidence="1">Belongs to the NAD kinase family.</text>
</comment>
<feature type="region of interest" description="Disordered" evidence="6">
    <location>
        <begin position="356"/>
        <end position="398"/>
    </location>
</feature>
<feature type="compositionally biased region" description="Basic and acidic residues" evidence="6">
    <location>
        <begin position="356"/>
        <end position="374"/>
    </location>
</feature>
<dbReference type="Pfam" id="PF20143">
    <property type="entry name" value="NAD_kinase_C"/>
    <property type="match status" value="1"/>
</dbReference>
<feature type="region of interest" description="Disordered" evidence="6">
    <location>
        <begin position="737"/>
        <end position="767"/>
    </location>
</feature>
<dbReference type="HAMAP" id="MF_00361">
    <property type="entry name" value="NAD_kinase"/>
    <property type="match status" value="1"/>
</dbReference>
<feature type="compositionally biased region" description="Basic and acidic residues" evidence="6">
    <location>
        <begin position="742"/>
        <end position="751"/>
    </location>
</feature>
<evidence type="ECO:0000313" key="8">
    <source>
        <dbReference type="Proteomes" id="UP000324800"/>
    </source>
</evidence>